<dbReference type="SUPFAM" id="SSF50998">
    <property type="entry name" value="Quinoprotein alcohol dehydrogenase-like"/>
    <property type="match status" value="1"/>
</dbReference>
<dbReference type="PROSITE" id="PS50294">
    <property type="entry name" value="WD_REPEATS_REGION"/>
    <property type="match status" value="1"/>
</dbReference>
<sequence length="68" mass="7395">MLHIRRLARRGRDFDALNLWNLTGPDAPRPQGTAVRGHSSLIESVACSPDGRTLASGGQDSVRIWTLA</sequence>
<protein>
    <submittedName>
        <fullName evidence="2">WD-40 repeat protein (Partial)</fullName>
    </submittedName>
</protein>
<dbReference type="Gene3D" id="2.130.10.10">
    <property type="entry name" value="YVTN repeat-like/Quinoprotein amine dehydrogenase"/>
    <property type="match status" value="1"/>
</dbReference>
<dbReference type="InterPro" id="IPR015943">
    <property type="entry name" value="WD40/YVTN_repeat-like_dom_sf"/>
</dbReference>
<organism evidence="2 3">
    <name type="scientific">Frankia alni (strain DSM 45986 / CECT 9034 / ACN14a)</name>
    <dbReference type="NCBI Taxonomy" id="326424"/>
    <lineage>
        <taxon>Bacteria</taxon>
        <taxon>Bacillati</taxon>
        <taxon>Actinomycetota</taxon>
        <taxon>Actinomycetes</taxon>
        <taxon>Frankiales</taxon>
        <taxon>Frankiaceae</taxon>
        <taxon>Frankia</taxon>
    </lineage>
</organism>
<keyword evidence="1" id="KW-0853">WD repeat</keyword>
<evidence type="ECO:0000313" key="3">
    <source>
        <dbReference type="Proteomes" id="UP000000657"/>
    </source>
</evidence>
<name>Q0REW2_FRAAA</name>
<dbReference type="KEGG" id="fal:FRAAL5359"/>
<dbReference type="AlphaFoldDB" id="Q0REW2"/>
<dbReference type="PROSITE" id="PS50082">
    <property type="entry name" value="WD_REPEATS_2"/>
    <property type="match status" value="1"/>
</dbReference>
<gene>
    <name evidence="2" type="ordered locus">FRAAL5359</name>
</gene>
<dbReference type="HOGENOM" id="CLU_2787803_0_0_11"/>
<reference evidence="2 3" key="1">
    <citation type="journal article" date="2007" name="Genome Res.">
        <title>Genome characteristics of facultatively symbiotic Frankia sp. strains reflect host range and host plant biogeography.</title>
        <authorList>
            <person name="Normand P."/>
            <person name="Lapierre P."/>
            <person name="Tisa L.S."/>
            <person name="Gogarten J.P."/>
            <person name="Alloisio N."/>
            <person name="Bagnarol E."/>
            <person name="Bassi C.A."/>
            <person name="Berry A.M."/>
            <person name="Bickhart D.M."/>
            <person name="Choisne N."/>
            <person name="Couloux A."/>
            <person name="Cournoyer B."/>
            <person name="Cruveiller S."/>
            <person name="Daubin V."/>
            <person name="Demange N."/>
            <person name="Francino M.P."/>
            <person name="Goltsman E."/>
            <person name="Huang Y."/>
            <person name="Kopp O.R."/>
            <person name="Labarre L."/>
            <person name="Lapidus A."/>
            <person name="Lavire C."/>
            <person name="Marechal J."/>
            <person name="Martinez M."/>
            <person name="Mastronunzio J.E."/>
            <person name="Mullin B.C."/>
            <person name="Niemann J."/>
            <person name="Pujic P."/>
            <person name="Rawnsley T."/>
            <person name="Rouy Z."/>
            <person name="Schenowitz C."/>
            <person name="Sellstedt A."/>
            <person name="Tavares F."/>
            <person name="Tomkins J.P."/>
            <person name="Vallenet D."/>
            <person name="Valverde C."/>
            <person name="Wall L.G."/>
            <person name="Wang Y."/>
            <person name="Medigue C."/>
            <person name="Benson D.R."/>
        </authorList>
    </citation>
    <scope>NUCLEOTIDE SEQUENCE [LARGE SCALE GENOMIC DNA]</scope>
    <source>
        <strain evidence="3">DSM 45986 / CECT 9034 / ACN14a</strain>
    </source>
</reference>
<keyword evidence="3" id="KW-1185">Reference proteome</keyword>
<dbReference type="EMBL" id="CT573213">
    <property type="protein sequence ID" value="CAJ63992.1"/>
    <property type="molecule type" value="Genomic_DNA"/>
</dbReference>
<dbReference type="Pfam" id="PF00400">
    <property type="entry name" value="WD40"/>
    <property type="match status" value="1"/>
</dbReference>
<dbReference type="SMART" id="SM00320">
    <property type="entry name" value="WD40"/>
    <property type="match status" value="1"/>
</dbReference>
<dbReference type="STRING" id="326424.FRAAL5359"/>
<dbReference type="InterPro" id="IPR011047">
    <property type="entry name" value="Quinoprotein_ADH-like_sf"/>
</dbReference>
<accession>Q0REW2</accession>
<evidence type="ECO:0000256" key="1">
    <source>
        <dbReference type="PROSITE-ProRule" id="PRU00221"/>
    </source>
</evidence>
<evidence type="ECO:0000313" key="2">
    <source>
        <dbReference type="EMBL" id="CAJ63992.1"/>
    </source>
</evidence>
<dbReference type="InterPro" id="IPR001680">
    <property type="entry name" value="WD40_rpt"/>
</dbReference>
<dbReference type="Proteomes" id="UP000000657">
    <property type="component" value="Chromosome"/>
</dbReference>
<proteinExistence type="predicted"/>
<feature type="repeat" description="WD" evidence="1">
    <location>
        <begin position="35"/>
        <end position="68"/>
    </location>
</feature>
<dbReference type="RefSeq" id="WP_011606444.1">
    <property type="nucleotide sequence ID" value="NC_008278.1"/>
</dbReference>